<dbReference type="PANTHER" id="PTHR39339:SF1">
    <property type="entry name" value="CHAD DOMAIN-CONTAINING PROTEIN"/>
    <property type="match status" value="1"/>
</dbReference>
<dbReference type="Proteomes" id="UP000010483">
    <property type="component" value="Chromosome"/>
</dbReference>
<reference evidence="3" key="1">
    <citation type="journal article" date="2013" name="Proc. Natl. Acad. Sci. U.S.A.">
        <title>Improving the coverage of the cyanobacterial phylum using diversity-driven genome sequencing.</title>
        <authorList>
            <person name="Shih P.M."/>
            <person name="Wu D."/>
            <person name="Latifi A."/>
            <person name="Axen S.D."/>
            <person name="Fewer D.P."/>
            <person name="Talla E."/>
            <person name="Calteau A."/>
            <person name="Cai F."/>
            <person name="Tandeau de Marsac N."/>
            <person name="Rippka R."/>
            <person name="Herdman M."/>
            <person name="Sivonen K."/>
            <person name="Coursin T."/>
            <person name="Laurent T."/>
            <person name="Goodwin L."/>
            <person name="Nolan M."/>
            <person name="Davenport K.W."/>
            <person name="Han C.S."/>
            <person name="Rubin E.M."/>
            <person name="Eisen J.A."/>
            <person name="Woyke T."/>
            <person name="Gugger M."/>
            <person name="Kerfeld C.A."/>
        </authorList>
    </citation>
    <scope>NUCLEOTIDE SEQUENCE [LARGE SCALE GENOMIC DNA]</scope>
    <source>
        <strain evidence="3">ATCC 29140 / PCC 7202</strain>
    </source>
</reference>
<evidence type="ECO:0000259" key="1">
    <source>
        <dbReference type="PROSITE" id="PS51708"/>
    </source>
</evidence>
<dbReference type="Gene3D" id="1.40.20.10">
    <property type="entry name" value="CHAD domain"/>
    <property type="match status" value="1"/>
</dbReference>
<dbReference type="PANTHER" id="PTHR39339">
    <property type="entry name" value="SLR1444 PROTEIN"/>
    <property type="match status" value="1"/>
</dbReference>
<dbReference type="eggNOG" id="COG5607">
    <property type="taxonomic scope" value="Bacteria"/>
</dbReference>
<accession>K9YLQ6</accession>
<keyword evidence="3" id="KW-1185">Reference proteome</keyword>
<dbReference type="KEGG" id="csn:Cyast_1906"/>
<organism evidence="2 3">
    <name type="scientific">Cyanobacterium stanieri (strain ATCC 29140 / PCC 7202)</name>
    <dbReference type="NCBI Taxonomy" id="292563"/>
    <lineage>
        <taxon>Bacteria</taxon>
        <taxon>Bacillati</taxon>
        <taxon>Cyanobacteriota</taxon>
        <taxon>Cyanophyceae</taxon>
        <taxon>Oscillatoriophycideae</taxon>
        <taxon>Chroococcales</taxon>
        <taxon>Geminocystaceae</taxon>
        <taxon>Cyanobacterium</taxon>
    </lineage>
</organism>
<dbReference type="EMBL" id="CP003940">
    <property type="protein sequence ID" value="AFZ47861.1"/>
    <property type="molecule type" value="Genomic_DNA"/>
</dbReference>
<dbReference type="BioCyc" id="CSTA292563:G1353-1915-MONOMER"/>
<proteinExistence type="predicted"/>
<dbReference type="InterPro" id="IPR007899">
    <property type="entry name" value="CHAD_dom"/>
</dbReference>
<sequence length="320" mass="37905">MNIDLNKNPTFADFSYGAIALSTKKINKNEKGVILGEDAEYVHQMRVGLRKLRSVLIGFSPAMKLPKIVEEKKIGKIARILGKKRDNDVLKENLIKYYYHFLNESEQKLCDQFIEHLDKQNKDSHQNIINTLKGKEYQKIKSSLKKWLKEPQFNLIAHQPIEEVANYLIMPQISKMLLQSGWFVGVERDDHQKIIIKEDYSLDEVKNLLKYHEESIHDLRKEAKKTRYQMELLSKCYGKSYDDYLQLIVQVQEILGNIQDNSVLINRIKNMFGKNWQKKMTNLDMLINTNQRQEWLNWQKIQRLFLVENTLKYDELLTLK</sequence>
<dbReference type="AlphaFoldDB" id="K9YLQ6"/>
<dbReference type="Pfam" id="PF05235">
    <property type="entry name" value="CHAD"/>
    <property type="match status" value="1"/>
</dbReference>
<evidence type="ECO:0000313" key="3">
    <source>
        <dbReference type="Proteomes" id="UP000010483"/>
    </source>
</evidence>
<dbReference type="STRING" id="292563.Cyast_1906"/>
<dbReference type="HOGENOM" id="CLU_073332_0_0_3"/>
<dbReference type="SMART" id="SM00880">
    <property type="entry name" value="CHAD"/>
    <property type="match status" value="1"/>
</dbReference>
<protein>
    <submittedName>
        <fullName evidence="2">CHAD domain containing protein</fullName>
    </submittedName>
</protein>
<gene>
    <name evidence="2" type="ordered locus">Cyast_1906</name>
</gene>
<evidence type="ECO:0000313" key="2">
    <source>
        <dbReference type="EMBL" id="AFZ47861.1"/>
    </source>
</evidence>
<dbReference type="PROSITE" id="PS51708">
    <property type="entry name" value="CHAD"/>
    <property type="match status" value="1"/>
</dbReference>
<dbReference type="InterPro" id="IPR038186">
    <property type="entry name" value="CHAD_dom_sf"/>
</dbReference>
<name>K9YLQ6_CYASC</name>
<feature type="domain" description="CHAD" evidence="1">
    <location>
        <begin position="8"/>
        <end position="303"/>
    </location>
</feature>